<feature type="transmembrane region" description="Helical" evidence="1">
    <location>
        <begin position="90"/>
        <end position="112"/>
    </location>
</feature>
<dbReference type="RefSeq" id="WP_009483651.1">
    <property type="nucleotide sequence ID" value="NZ_BAFE01000094.1"/>
</dbReference>
<protein>
    <submittedName>
        <fullName evidence="2">Uncharacterized protein</fullName>
    </submittedName>
</protein>
<sequence>MTGPTRPTPEEARRALDEASGLRVVTDRDLRTLPRVLLGVGAAMAVLLLLIKALGDNPWGFAFAIGAYVLALAVLMTWQTTVAASPRGYGLRYGLGVAGASAMYGLGCALVPQGVSWSLAALLALLTFLPTFLGARSIARLGRTR</sequence>
<feature type="transmembrane region" description="Helical" evidence="1">
    <location>
        <begin position="60"/>
        <end position="78"/>
    </location>
</feature>
<gene>
    <name evidence="2" type="ORF">MOPEL_135_00460</name>
</gene>
<evidence type="ECO:0000313" key="2">
    <source>
        <dbReference type="EMBL" id="GAB49808.1"/>
    </source>
</evidence>
<reference evidence="2 3" key="1">
    <citation type="submission" date="2012-02" db="EMBL/GenBank/DDBJ databases">
        <title>Whole genome shotgun sequence of Mobilicoccus pelagius NBRC 104925.</title>
        <authorList>
            <person name="Yoshida Y."/>
            <person name="Hosoyama A."/>
            <person name="Tsuchikane K."/>
            <person name="Katsumata H."/>
            <person name="Yamazaki S."/>
            <person name="Fujita N."/>
        </authorList>
    </citation>
    <scope>NUCLEOTIDE SEQUENCE [LARGE SCALE GENOMIC DNA]</scope>
    <source>
        <strain evidence="2 3">NBRC 104925</strain>
    </source>
</reference>
<proteinExistence type="predicted"/>
<dbReference type="STRING" id="1089455.MOPEL_135_00460"/>
<evidence type="ECO:0000256" key="1">
    <source>
        <dbReference type="SAM" id="Phobius"/>
    </source>
</evidence>
<accession>H5UVQ0</accession>
<dbReference type="EMBL" id="BAFE01000094">
    <property type="protein sequence ID" value="GAB49808.1"/>
    <property type="molecule type" value="Genomic_DNA"/>
</dbReference>
<comment type="caution">
    <text evidence="2">The sequence shown here is derived from an EMBL/GenBank/DDBJ whole genome shotgun (WGS) entry which is preliminary data.</text>
</comment>
<keyword evidence="1" id="KW-0472">Membrane</keyword>
<organism evidence="2 3">
    <name type="scientific">Mobilicoccus pelagius NBRC 104925</name>
    <dbReference type="NCBI Taxonomy" id="1089455"/>
    <lineage>
        <taxon>Bacteria</taxon>
        <taxon>Bacillati</taxon>
        <taxon>Actinomycetota</taxon>
        <taxon>Actinomycetes</taxon>
        <taxon>Micrococcales</taxon>
        <taxon>Dermatophilaceae</taxon>
        <taxon>Mobilicoccus</taxon>
    </lineage>
</organism>
<dbReference type="AlphaFoldDB" id="H5UVQ0"/>
<evidence type="ECO:0000313" key="3">
    <source>
        <dbReference type="Proteomes" id="UP000004367"/>
    </source>
</evidence>
<keyword evidence="1" id="KW-0812">Transmembrane</keyword>
<feature type="transmembrane region" description="Helical" evidence="1">
    <location>
        <begin position="36"/>
        <end position="54"/>
    </location>
</feature>
<feature type="transmembrane region" description="Helical" evidence="1">
    <location>
        <begin position="118"/>
        <end position="139"/>
    </location>
</feature>
<keyword evidence="3" id="KW-1185">Reference proteome</keyword>
<name>H5UVQ0_9MICO</name>
<dbReference type="Proteomes" id="UP000004367">
    <property type="component" value="Unassembled WGS sequence"/>
</dbReference>
<keyword evidence="1" id="KW-1133">Transmembrane helix</keyword>